<evidence type="ECO:0000313" key="11">
    <source>
        <dbReference type="Proteomes" id="UP000766904"/>
    </source>
</evidence>
<evidence type="ECO:0000256" key="1">
    <source>
        <dbReference type="ARBA" id="ARBA00011073"/>
    </source>
</evidence>
<evidence type="ECO:0000256" key="6">
    <source>
        <dbReference type="PROSITE-ProRule" id="PRU01240"/>
    </source>
</evidence>
<dbReference type="SUPFAM" id="SSF52743">
    <property type="entry name" value="Subtilisin-like"/>
    <property type="match status" value="1"/>
</dbReference>
<keyword evidence="4 6" id="KW-0720">Serine protease</keyword>
<feature type="region of interest" description="Disordered" evidence="8">
    <location>
        <begin position="146"/>
        <end position="184"/>
    </location>
</feature>
<evidence type="ECO:0000256" key="7">
    <source>
        <dbReference type="RuleBase" id="RU003355"/>
    </source>
</evidence>
<dbReference type="InterPro" id="IPR022398">
    <property type="entry name" value="Peptidase_S8_His-AS"/>
</dbReference>
<evidence type="ECO:0000256" key="2">
    <source>
        <dbReference type="ARBA" id="ARBA00022670"/>
    </source>
</evidence>
<dbReference type="AlphaFoldDB" id="A0A8J8TRC8"/>
<dbReference type="Pfam" id="PF00082">
    <property type="entry name" value="Peptidase_S8"/>
    <property type="match status" value="2"/>
</dbReference>
<feature type="domain" description="Peptidase S8/S53" evidence="9">
    <location>
        <begin position="133"/>
        <end position="331"/>
    </location>
</feature>
<dbReference type="PROSITE" id="PS51318">
    <property type="entry name" value="TAT"/>
    <property type="match status" value="1"/>
</dbReference>
<dbReference type="Proteomes" id="UP000766904">
    <property type="component" value="Unassembled WGS sequence"/>
</dbReference>
<evidence type="ECO:0000259" key="9">
    <source>
        <dbReference type="Pfam" id="PF00082"/>
    </source>
</evidence>
<dbReference type="PANTHER" id="PTHR43806">
    <property type="entry name" value="PEPTIDASE S8"/>
    <property type="match status" value="1"/>
</dbReference>
<proteinExistence type="inferred from homology"/>
<comment type="similarity">
    <text evidence="1 6 7">Belongs to the peptidase S8 family.</text>
</comment>
<dbReference type="InterPro" id="IPR000209">
    <property type="entry name" value="Peptidase_S8/S53_dom"/>
</dbReference>
<evidence type="ECO:0000313" key="10">
    <source>
        <dbReference type="EMBL" id="TYL37840.1"/>
    </source>
</evidence>
<name>A0A8J8TRC8_9EURY</name>
<gene>
    <name evidence="10" type="ORF">CV102_13980</name>
</gene>
<dbReference type="PROSITE" id="PS00136">
    <property type="entry name" value="SUBTILASE_ASP"/>
    <property type="match status" value="1"/>
</dbReference>
<accession>A0A8J8TRC8</accession>
<organism evidence="10 11">
    <name type="scientific">Natronococcus pandeyae</name>
    <dbReference type="NCBI Taxonomy" id="2055836"/>
    <lineage>
        <taxon>Archaea</taxon>
        <taxon>Methanobacteriati</taxon>
        <taxon>Methanobacteriota</taxon>
        <taxon>Stenosarchaea group</taxon>
        <taxon>Halobacteria</taxon>
        <taxon>Halobacteriales</taxon>
        <taxon>Natrialbaceae</taxon>
        <taxon>Natronococcus</taxon>
    </lineage>
</organism>
<dbReference type="InterPro" id="IPR023827">
    <property type="entry name" value="Peptidase_S8_Asp-AS"/>
</dbReference>
<dbReference type="PROSITE" id="PS00138">
    <property type="entry name" value="SUBTILASE_SER"/>
    <property type="match status" value="1"/>
</dbReference>
<dbReference type="EMBL" id="PHNJ01000007">
    <property type="protein sequence ID" value="TYL37840.1"/>
    <property type="molecule type" value="Genomic_DNA"/>
</dbReference>
<dbReference type="InterPro" id="IPR023828">
    <property type="entry name" value="Peptidase_S8_Ser-AS"/>
</dbReference>
<dbReference type="PROSITE" id="PS51892">
    <property type="entry name" value="SUBTILASE"/>
    <property type="match status" value="1"/>
</dbReference>
<comment type="caution">
    <text evidence="10">The sequence shown here is derived from an EMBL/GenBank/DDBJ whole genome shotgun (WGS) entry which is preliminary data.</text>
</comment>
<dbReference type="InterPro" id="IPR015500">
    <property type="entry name" value="Peptidase_S8_subtilisin-rel"/>
</dbReference>
<dbReference type="GO" id="GO:0004252">
    <property type="term" value="F:serine-type endopeptidase activity"/>
    <property type="evidence" value="ECO:0007669"/>
    <property type="project" value="UniProtKB-UniRule"/>
</dbReference>
<feature type="active site" description="Charge relay system" evidence="5 6">
    <location>
        <position position="178"/>
    </location>
</feature>
<dbReference type="GO" id="GO:0006508">
    <property type="term" value="P:proteolysis"/>
    <property type="evidence" value="ECO:0007669"/>
    <property type="project" value="UniProtKB-KW"/>
</dbReference>
<protein>
    <submittedName>
        <fullName evidence="10">Peptidase S8/S53 subtilisin kexin sedolisin</fullName>
    </submittedName>
</protein>
<keyword evidence="11" id="KW-1185">Reference proteome</keyword>
<keyword evidence="3 6" id="KW-0378">Hydrolase</keyword>
<reference evidence="10" key="1">
    <citation type="submission" date="2017-11" db="EMBL/GenBank/DDBJ databases">
        <authorList>
            <person name="Kajale S.C."/>
            <person name="Sharma A."/>
        </authorList>
    </citation>
    <scope>NUCLEOTIDE SEQUENCE</scope>
    <source>
        <strain evidence="10">LS1_42</strain>
    </source>
</reference>
<dbReference type="PRINTS" id="PR00723">
    <property type="entry name" value="SUBTILISIN"/>
</dbReference>
<dbReference type="PANTHER" id="PTHR43806:SF11">
    <property type="entry name" value="CEREVISIN-RELATED"/>
    <property type="match status" value="1"/>
</dbReference>
<feature type="active site" description="Charge relay system" evidence="5 6">
    <location>
        <position position="429"/>
    </location>
</feature>
<feature type="domain" description="Peptidase S8/S53" evidence="9">
    <location>
        <begin position="421"/>
        <end position="465"/>
    </location>
</feature>
<feature type="compositionally biased region" description="Basic and acidic residues" evidence="8">
    <location>
        <begin position="159"/>
        <end position="177"/>
    </location>
</feature>
<keyword evidence="2 6" id="KW-0645">Protease</keyword>
<dbReference type="Gene3D" id="3.40.50.200">
    <property type="entry name" value="Peptidase S8/S53 domain"/>
    <property type="match status" value="1"/>
</dbReference>
<dbReference type="InterPro" id="IPR036852">
    <property type="entry name" value="Peptidase_S8/S53_dom_sf"/>
</dbReference>
<sequence length="490" mass="51318">MPINRRSVIKGVGAAGAMVVATGFASASDGQARYLARTNGRSGDLEAAGFAVLNELAAGELLLATGPEDAVDDLEDVRGVTAAVRDVALEIEPVAEENGYDGGLPDDPDEVYDEVLWDKQKQAVREAQAHATGDGATVAVIDTGVDEDHPDLSNLDTEQSARIDDGRLEPHEGDPHGHGTHVAGTAAATGDAHMLGTAPDARLVSVDVLGHGTGTFGDIMVGMEHAADVGADAANISLGYMVAPQEFADVTENPGAYRRMFEPVANYGQRNGTLYVGSGGNDETDLQGGWLRLWNGLSGVIGVSATTPDDGLTFYSNYGRNDIDVGAPGGGYEELIPETYCGYAEWVSAGTPMTPTDVPVEPGEETKVCFDEDGSIVVATDEDDEAAEECIPCTIPEWPYPFNFVFSTYVPSEGDDGDEPAYAWLAGTSMAAPQVTGLAALVRELEPDAGPQQVHQAIRSGAEAVESRGDPELGAGRVNALHTVERVIDE</sequence>
<feature type="active site" description="Charge relay system" evidence="5 6">
    <location>
        <position position="142"/>
    </location>
</feature>
<dbReference type="PROSITE" id="PS00137">
    <property type="entry name" value="SUBTILASE_HIS"/>
    <property type="match status" value="1"/>
</dbReference>
<evidence type="ECO:0000256" key="4">
    <source>
        <dbReference type="ARBA" id="ARBA00022825"/>
    </source>
</evidence>
<dbReference type="InterPro" id="IPR006311">
    <property type="entry name" value="TAT_signal"/>
</dbReference>
<evidence type="ECO:0000256" key="5">
    <source>
        <dbReference type="PIRSR" id="PIRSR615500-1"/>
    </source>
</evidence>
<evidence type="ECO:0000256" key="3">
    <source>
        <dbReference type="ARBA" id="ARBA00022801"/>
    </source>
</evidence>
<dbReference type="InterPro" id="IPR050131">
    <property type="entry name" value="Peptidase_S8_subtilisin-like"/>
</dbReference>
<evidence type="ECO:0000256" key="8">
    <source>
        <dbReference type="SAM" id="MobiDB-lite"/>
    </source>
</evidence>